<evidence type="ECO:0000313" key="7">
    <source>
        <dbReference type="Proteomes" id="UP000663870"/>
    </source>
</evidence>
<dbReference type="InterPro" id="IPR019734">
    <property type="entry name" value="TPR_rpt"/>
</dbReference>
<dbReference type="SMART" id="SM00028">
    <property type="entry name" value="TPR"/>
    <property type="match status" value="3"/>
</dbReference>
<evidence type="ECO:0000256" key="2">
    <source>
        <dbReference type="ARBA" id="ARBA00022803"/>
    </source>
</evidence>
<dbReference type="EMBL" id="CAJNOH010000322">
    <property type="protein sequence ID" value="CAF0999746.1"/>
    <property type="molecule type" value="Genomic_DNA"/>
</dbReference>
<evidence type="ECO:0000313" key="6">
    <source>
        <dbReference type="Proteomes" id="UP000663854"/>
    </source>
</evidence>
<dbReference type="PROSITE" id="PS51996">
    <property type="entry name" value="TR_MART"/>
    <property type="match status" value="1"/>
</dbReference>
<dbReference type="Pfam" id="PF13181">
    <property type="entry name" value="TPR_8"/>
    <property type="match status" value="2"/>
</dbReference>
<protein>
    <recommendedName>
        <fullName evidence="8">Tetratricopeptide repeat protein</fullName>
    </recommendedName>
</protein>
<evidence type="ECO:0000313" key="5">
    <source>
        <dbReference type="EMBL" id="CAF1581189.1"/>
    </source>
</evidence>
<feature type="repeat" description="TPR" evidence="3">
    <location>
        <begin position="593"/>
        <end position="626"/>
    </location>
</feature>
<dbReference type="SUPFAM" id="SSF48452">
    <property type="entry name" value="TPR-like"/>
    <property type="match status" value="1"/>
</dbReference>
<gene>
    <name evidence="5" type="ORF">JXQ802_LOCUS46241</name>
    <name evidence="4" type="ORF">PYM288_LOCUS14539</name>
</gene>
<dbReference type="PROSITE" id="PS50005">
    <property type="entry name" value="TPR"/>
    <property type="match status" value="2"/>
</dbReference>
<feature type="repeat" description="TPR" evidence="3">
    <location>
        <begin position="403"/>
        <end position="436"/>
    </location>
</feature>
<sequence>MSSIVILSKNFNFIKEFQSNFGRFIDYIKAFHTQSEAEDYIRKWEDYLIIFIVSLEFDETVIKHIHDLRQLHQIYVYNPANVTDLWTKSYKKLLIKTGKENDDREPLIQYFRSHAEYTESEQVENAIKFVREWSPGTSITSYTQDSFVYRILNKAFRSRNFEFLILFRFFISDLHQQLSDRNINKMISTETIYYRGQLMYKSELESLEEKQLICSLGFFSATREKELALHFYAGAKSYSLIDELQSVLFTIKLSSSKYKQLIFSDISPVSHFGIAEQEILFTVGSYFEISRIQFDNDLSTWIIELTEGYVQETMNKSKKPFDVEIISIGFYLFVLNDNFRFAERFYKTLLCISNSLSWIIACHVGFGLIEYFKEKYQSALNKFKEGLEIIDKENVYDTCRIIGNIHCLIGNVYREMKYYDEALNSYNMAIKNYPVKFYFIQEKDQYWTMHNYTKKLNSFLKNDKYFYYCDRPLLNKVITYKITEQWDLAVDIFKNLLNDTRECSKTGSIKMFVKLLGFSSENDNISNINVNNHTFLGDKTYSNFLDENFKSWILHAYIELGNHYIEHNYLDYAFICYQEIMQCETEIESFMNVEHYYGIGRVYELKEDYIKSIDYFKKAIDYTVTNIVNTVYSTNIFHYVIYEKFLFISNKKLNDKSSSILYMKEIIDTLIQNTNHLDKINDLVAKIYKITVLYYNNDGDGNMIESICNHIIEVLDKINLNDQGWKKWICIGSKCTLKIFDTLHYHCQPIVDNNYSGYLKLYEKLLDIISQKQSSKYEYEIGQCNYFISCLKVKYFDQQLALLQNDHTMG</sequence>
<dbReference type="SUPFAM" id="SSF56399">
    <property type="entry name" value="ADP-ribosylation"/>
    <property type="match status" value="1"/>
</dbReference>
<evidence type="ECO:0000256" key="1">
    <source>
        <dbReference type="ARBA" id="ARBA00022737"/>
    </source>
</evidence>
<dbReference type="Proteomes" id="UP000663870">
    <property type="component" value="Unassembled WGS sequence"/>
</dbReference>
<dbReference type="Gene3D" id="3.90.176.10">
    <property type="entry name" value="Toxin ADP-ribosyltransferase, Chain A, domain 1"/>
    <property type="match status" value="1"/>
</dbReference>
<keyword evidence="1" id="KW-0677">Repeat</keyword>
<dbReference type="InterPro" id="IPR051685">
    <property type="entry name" value="Ycf3/AcsC/BcsC/TPR_MFPF"/>
</dbReference>
<evidence type="ECO:0000256" key="3">
    <source>
        <dbReference type="PROSITE-ProRule" id="PRU00339"/>
    </source>
</evidence>
<keyword evidence="7" id="KW-1185">Reference proteome</keyword>
<organism evidence="4 6">
    <name type="scientific">Rotaria sordida</name>
    <dbReference type="NCBI Taxonomy" id="392033"/>
    <lineage>
        <taxon>Eukaryota</taxon>
        <taxon>Metazoa</taxon>
        <taxon>Spiralia</taxon>
        <taxon>Gnathifera</taxon>
        <taxon>Rotifera</taxon>
        <taxon>Eurotatoria</taxon>
        <taxon>Bdelloidea</taxon>
        <taxon>Philodinida</taxon>
        <taxon>Philodinidae</taxon>
        <taxon>Rotaria</taxon>
    </lineage>
</organism>
<dbReference type="Proteomes" id="UP000663854">
    <property type="component" value="Unassembled WGS sequence"/>
</dbReference>
<evidence type="ECO:0008006" key="8">
    <source>
        <dbReference type="Google" id="ProtNLM"/>
    </source>
</evidence>
<comment type="caution">
    <text evidence="4">The sequence shown here is derived from an EMBL/GenBank/DDBJ whole genome shotgun (WGS) entry which is preliminary data.</text>
</comment>
<dbReference type="AlphaFoldDB" id="A0A814GR02"/>
<reference evidence="4" key="1">
    <citation type="submission" date="2021-02" db="EMBL/GenBank/DDBJ databases">
        <authorList>
            <person name="Nowell W R."/>
        </authorList>
    </citation>
    <scope>NUCLEOTIDE SEQUENCE</scope>
</reference>
<evidence type="ECO:0000313" key="4">
    <source>
        <dbReference type="EMBL" id="CAF0999746.1"/>
    </source>
</evidence>
<dbReference type="Gene3D" id="1.25.40.10">
    <property type="entry name" value="Tetratricopeptide repeat domain"/>
    <property type="match status" value="2"/>
</dbReference>
<proteinExistence type="predicted"/>
<dbReference type="InterPro" id="IPR011990">
    <property type="entry name" value="TPR-like_helical_dom_sf"/>
</dbReference>
<dbReference type="PANTHER" id="PTHR44943:SF8">
    <property type="entry name" value="TPR REPEAT-CONTAINING PROTEIN MJ0263"/>
    <property type="match status" value="1"/>
</dbReference>
<dbReference type="PANTHER" id="PTHR44943">
    <property type="entry name" value="CELLULOSE SYNTHASE OPERON PROTEIN C"/>
    <property type="match status" value="1"/>
</dbReference>
<dbReference type="EMBL" id="CAJNOL010004109">
    <property type="protein sequence ID" value="CAF1581189.1"/>
    <property type="molecule type" value="Genomic_DNA"/>
</dbReference>
<name>A0A814GR02_9BILA</name>
<accession>A0A814GR02</accession>
<keyword evidence="2 3" id="KW-0802">TPR repeat</keyword>